<gene>
    <name evidence="3" type="ORF">Pla8534_51860</name>
</gene>
<dbReference type="RefSeq" id="WP_145056125.1">
    <property type="nucleotide sequence ID" value="NZ_CP036433.1"/>
</dbReference>
<reference evidence="3 4" key="1">
    <citation type="submission" date="2019-02" db="EMBL/GenBank/DDBJ databases">
        <title>Deep-cultivation of Planctomycetes and their phenomic and genomic characterization uncovers novel biology.</title>
        <authorList>
            <person name="Wiegand S."/>
            <person name="Jogler M."/>
            <person name="Boedeker C."/>
            <person name="Pinto D."/>
            <person name="Vollmers J."/>
            <person name="Rivas-Marin E."/>
            <person name="Kohn T."/>
            <person name="Peeters S.H."/>
            <person name="Heuer A."/>
            <person name="Rast P."/>
            <person name="Oberbeckmann S."/>
            <person name="Bunk B."/>
            <person name="Jeske O."/>
            <person name="Meyerdierks A."/>
            <person name="Storesund J.E."/>
            <person name="Kallscheuer N."/>
            <person name="Luecker S."/>
            <person name="Lage O.M."/>
            <person name="Pohl T."/>
            <person name="Merkel B.J."/>
            <person name="Hornburger P."/>
            <person name="Mueller R.-W."/>
            <person name="Bruemmer F."/>
            <person name="Labrenz M."/>
            <person name="Spormann A.M."/>
            <person name="Op den Camp H."/>
            <person name="Overmann J."/>
            <person name="Amann R."/>
            <person name="Jetten M.S.M."/>
            <person name="Mascher T."/>
            <person name="Medema M.H."/>
            <person name="Devos D.P."/>
            <person name="Kaster A.-K."/>
            <person name="Ovreas L."/>
            <person name="Rohde M."/>
            <person name="Galperin M.Y."/>
            <person name="Jogler C."/>
        </authorList>
    </citation>
    <scope>NUCLEOTIDE SEQUENCE [LARGE SCALE GENOMIC DNA]</scope>
    <source>
        <strain evidence="3 4">Pla85_3_4</strain>
    </source>
</reference>
<protein>
    <recommendedName>
        <fullName evidence="5">LTXXQ motif protein</fullName>
    </recommendedName>
</protein>
<accession>A0A518DZS5</accession>
<evidence type="ECO:0000313" key="3">
    <source>
        <dbReference type="EMBL" id="QDU97340.1"/>
    </source>
</evidence>
<evidence type="ECO:0008006" key="5">
    <source>
        <dbReference type="Google" id="ProtNLM"/>
    </source>
</evidence>
<sequence precursor="true">MKRFLNGAILLVLTLAFVSPSFAGDKAAKKPAGEKAAKGEKKPGRTVDHAAMLTERTLKSLSKVELTAQQKEEIGKLAATYAPKLAAARTAANYSKEQAAAMKAAREKATADGLKGKEAQAAVAAAVALSPEQKTAHEQSQSIQKELMTAVHAVLTEEQRAALGKGKGAKREKKADKNS</sequence>
<dbReference type="Gene3D" id="1.20.120.1490">
    <property type="match status" value="1"/>
</dbReference>
<feature type="chain" id="PRO_5021874929" description="LTXXQ motif protein" evidence="2">
    <location>
        <begin position="24"/>
        <end position="179"/>
    </location>
</feature>
<keyword evidence="4" id="KW-1185">Reference proteome</keyword>
<keyword evidence="2" id="KW-0732">Signal</keyword>
<dbReference type="EMBL" id="CP036433">
    <property type="protein sequence ID" value="QDU97340.1"/>
    <property type="molecule type" value="Genomic_DNA"/>
</dbReference>
<feature type="region of interest" description="Disordered" evidence="1">
    <location>
        <begin position="25"/>
        <end position="44"/>
    </location>
</feature>
<organism evidence="3 4">
    <name type="scientific">Lignipirellula cremea</name>
    <dbReference type="NCBI Taxonomy" id="2528010"/>
    <lineage>
        <taxon>Bacteria</taxon>
        <taxon>Pseudomonadati</taxon>
        <taxon>Planctomycetota</taxon>
        <taxon>Planctomycetia</taxon>
        <taxon>Pirellulales</taxon>
        <taxon>Pirellulaceae</taxon>
        <taxon>Lignipirellula</taxon>
    </lineage>
</organism>
<feature type="signal peptide" evidence="2">
    <location>
        <begin position="1"/>
        <end position="23"/>
    </location>
</feature>
<evidence type="ECO:0000256" key="2">
    <source>
        <dbReference type="SAM" id="SignalP"/>
    </source>
</evidence>
<feature type="region of interest" description="Disordered" evidence="1">
    <location>
        <begin position="159"/>
        <end position="179"/>
    </location>
</feature>
<dbReference type="Proteomes" id="UP000317648">
    <property type="component" value="Chromosome"/>
</dbReference>
<proteinExistence type="predicted"/>
<evidence type="ECO:0000256" key="1">
    <source>
        <dbReference type="SAM" id="MobiDB-lite"/>
    </source>
</evidence>
<name>A0A518DZS5_9BACT</name>
<evidence type="ECO:0000313" key="4">
    <source>
        <dbReference type="Proteomes" id="UP000317648"/>
    </source>
</evidence>
<dbReference type="AlphaFoldDB" id="A0A518DZS5"/>
<dbReference type="KEGG" id="lcre:Pla8534_51860"/>
<feature type="compositionally biased region" description="Basic and acidic residues" evidence="1">
    <location>
        <begin position="26"/>
        <end position="44"/>
    </location>
</feature>